<feature type="transmembrane region" description="Helical" evidence="2">
    <location>
        <begin position="289"/>
        <end position="310"/>
    </location>
</feature>
<keyword evidence="2" id="KW-1133">Transmembrane helix</keyword>
<dbReference type="AlphaFoldDB" id="A0A4U6QEM2"/>
<evidence type="ECO:0000259" key="3">
    <source>
        <dbReference type="Pfam" id="PF01757"/>
    </source>
</evidence>
<proteinExistence type="predicted"/>
<protein>
    <submittedName>
        <fullName evidence="4">Acyltransferase</fullName>
    </submittedName>
</protein>
<dbReference type="OrthoDB" id="9807745at2"/>
<feature type="transmembrane region" description="Helical" evidence="2">
    <location>
        <begin position="136"/>
        <end position="157"/>
    </location>
</feature>
<feature type="transmembrane region" description="Helical" evidence="2">
    <location>
        <begin position="96"/>
        <end position="115"/>
    </location>
</feature>
<dbReference type="Pfam" id="PF01757">
    <property type="entry name" value="Acyl_transf_3"/>
    <property type="match status" value="1"/>
</dbReference>
<accession>A0A4U6QEM2</accession>
<feature type="transmembrane region" description="Helical" evidence="2">
    <location>
        <begin position="264"/>
        <end position="283"/>
    </location>
</feature>
<comment type="caution">
    <text evidence="4">The sequence shown here is derived from an EMBL/GenBank/DDBJ whole genome shotgun (WGS) entry which is preliminary data.</text>
</comment>
<feature type="transmembrane region" description="Helical" evidence="2">
    <location>
        <begin position="234"/>
        <end position="257"/>
    </location>
</feature>
<keyword evidence="4" id="KW-0808">Transferase</keyword>
<dbReference type="Proteomes" id="UP000306985">
    <property type="component" value="Unassembled WGS sequence"/>
</dbReference>
<dbReference type="GO" id="GO:0016747">
    <property type="term" value="F:acyltransferase activity, transferring groups other than amino-acyl groups"/>
    <property type="evidence" value="ECO:0007669"/>
    <property type="project" value="InterPro"/>
</dbReference>
<keyword evidence="2" id="KW-0472">Membrane</keyword>
<evidence type="ECO:0000313" key="5">
    <source>
        <dbReference type="Proteomes" id="UP000306985"/>
    </source>
</evidence>
<evidence type="ECO:0000256" key="2">
    <source>
        <dbReference type="SAM" id="Phobius"/>
    </source>
</evidence>
<dbReference type="EMBL" id="SZZH01000003">
    <property type="protein sequence ID" value="TKV58521.1"/>
    <property type="molecule type" value="Genomic_DNA"/>
</dbReference>
<evidence type="ECO:0000313" key="4">
    <source>
        <dbReference type="EMBL" id="TKV58521.1"/>
    </source>
</evidence>
<organism evidence="4 5">
    <name type="scientific">Nakamurella flava</name>
    <dbReference type="NCBI Taxonomy" id="2576308"/>
    <lineage>
        <taxon>Bacteria</taxon>
        <taxon>Bacillati</taxon>
        <taxon>Actinomycetota</taxon>
        <taxon>Actinomycetes</taxon>
        <taxon>Nakamurellales</taxon>
        <taxon>Nakamurellaceae</taxon>
        <taxon>Nakamurella</taxon>
    </lineage>
</organism>
<feature type="region of interest" description="Disordered" evidence="1">
    <location>
        <begin position="396"/>
        <end position="419"/>
    </location>
</feature>
<dbReference type="InterPro" id="IPR002656">
    <property type="entry name" value="Acyl_transf_3_dom"/>
</dbReference>
<evidence type="ECO:0000256" key="1">
    <source>
        <dbReference type="SAM" id="MobiDB-lite"/>
    </source>
</evidence>
<keyword evidence="2" id="KW-0812">Transmembrane</keyword>
<dbReference type="GO" id="GO:0016020">
    <property type="term" value="C:membrane"/>
    <property type="evidence" value="ECO:0007669"/>
    <property type="project" value="TreeGrafter"/>
</dbReference>
<dbReference type="PANTHER" id="PTHR23028:SF131">
    <property type="entry name" value="BLR2367 PROTEIN"/>
    <property type="match status" value="1"/>
</dbReference>
<feature type="transmembrane region" description="Helical" evidence="2">
    <location>
        <begin position="211"/>
        <end position="228"/>
    </location>
</feature>
<gene>
    <name evidence="4" type="ORF">FDO65_13295</name>
</gene>
<feature type="transmembrane region" description="Helical" evidence="2">
    <location>
        <begin position="330"/>
        <end position="348"/>
    </location>
</feature>
<dbReference type="GO" id="GO:0000271">
    <property type="term" value="P:polysaccharide biosynthetic process"/>
    <property type="evidence" value="ECO:0007669"/>
    <property type="project" value="TreeGrafter"/>
</dbReference>
<dbReference type="InterPro" id="IPR050879">
    <property type="entry name" value="Acyltransferase_3"/>
</dbReference>
<feature type="transmembrane region" description="Helical" evidence="2">
    <location>
        <begin position="56"/>
        <end position="76"/>
    </location>
</feature>
<keyword evidence="4" id="KW-0012">Acyltransferase</keyword>
<name>A0A4U6QEM2_9ACTN</name>
<feature type="transmembrane region" description="Helical" evidence="2">
    <location>
        <begin position="360"/>
        <end position="380"/>
    </location>
</feature>
<feature type="domain" description="Acyltransferase 3" evidence="3">
    <location>
        <begin position="54"/>
        <end position="371"/>
    </location>
</feature>
<feature type="transmembrane region" description="Helical" evidence="2">
    <location>
        <begin position="177"/>
        <end position="204"/>
    </location>
</feature>
<sequence>MRQPFTPSGALGTVGHAVFPQPTKLSHARSCRSEWGSPRTELPVVSDRARLRNVQALRAVAAVAVVLAHLGGTTGIEDTWLAGDYGWLRPLHFPGNAGVDLFFVISGLIMVVTASRMTAGTASAGTFLYRRATRIYPVYWVATLPVLALFLLAPQMVNSSASAPPRILESLLLFPQPGAPLLLVGWTLTFELYFYLVFALALLLPPRRRPLVLGAWGAVIVALAFAFPTTTQPWLALVSSPLSLEFLFGAVVGWLILQRRFVSPVAVTVVGGIAATAAIWLGGEAVTGGWYRAVVVGGLLAVFVYGVVGLEATDRLVAPRWLQTLGDASYSLYLWHVLILAAMGRFLLARLPDNAAVHGLALVSTFAVVIVGSSIAYRLIERPLLRLFRGRQKRPGQAPASIADRTPAANASGHSHAPK</sequence>
<dbReference type="PANTHER" id="PTHR23028">
    <property type="entry name" value="ACETYLTRANSFERASE"/>
    <property type="match status" value="1"/>
</dbReference>
<keyword evidence="5" id="KW-1185">Reference proteome</keyword>
<reference evidence="4 5" key="1">
    <citation type="submission" date="2019-05" db="EMBL/GenBank/DDBJ databases">
        <title>Nakamurella sp. N5BH11, whole genome shotgun sequence.</title>
        <authorList>
            <person name="Tuo L."/>
        </authorList>
    </citation>
    <scope>NUCLEOTIDE SEQUENCE [LARGE SCALE GENOMIC DNA]</scope>
    <source>
        <strain evidence="4 5">N5BH11</strain>
    </source>
</reference>